<feature type="transmembrane region" description="Helical" evidence="9">
    <location>
        <begin position="45"/>
        <end position="65"/>
    </location>
</feature>
<feature type="transmembrane region" description="Helical" evidence="9">
    <location>
        <begin position="319"/>
        <end position="338"/>
    </location>
</feature>
<feature type="transmembrane region" description="Helical" evidence="9">
    <location>
        <begin position="149"/>
        <end position="173"/>
    </location>
</feature>
<feature type="transmembrane region" description="Helical" evidence="9">
    <location>
        <begin position="197"/>
        <end position="228"/>
    </location>
</feature>
<evidence type="ECO:0000256" key="3">
    <source>
        <dbReference type="ARBA" id="ARBA00022448"/>
    </source>
</evidence>
<dbReference type="GO" id="GO:0005315">
    <property type="term" value="F:phosphate transmembrane transporter activity"/>
    <property type="evidence" value="ECO:0007669"/>
    <property type="project" value="InterPro"/>
</dbReference>
<feature type="transmembrane region" description="Helical" evidence="9">
    <location>
        <begin position="249"/>
        <end position="267"/>
    </location>
</feature>
<dbReference type="InterPro" id="IPR035906">
    <property type="entry name" value="MetI-like_sf"/>
</dbReference>
<feature type="domain" description="ABC transmembrane type-1" evidence="11">
    <location>
        <begin position="109"/>
        <end position="337"/>
    </location>
</feature>
<evidence type="ECO:0000256" key="9">
    <source>
        <dbReference type="RuleBase" id="RU363032"/>
    </source>
</evidence>
<dbReference type="PANTHER" id="PTHR30425:SF1">
    <property type="entry name" value="PHOSPHATE TRANSPORT SYSTEM PERMEASE PROTEIN PSTC"/>
    <property type="match status" value="1"/>
</dbReference>
<evidence type="ECO:0000256" key="4">
    <source>
        <dbReference type="ARBA" id="ARBA00022475"/>
    </source>
</evidence>
<dbReference type="Proteomes" id="UP000222056">
    <property type="component" value="Unassembled WGS sequence"/>
</dbReference>
<keyword evidence="4 10" id="KW-1003">Cell membrane</keyword>
<evidence type="ECO:0000256" key="8">
    <source>
        <dbReference type="ARBA" id="ARBA00023136"/>
    </source>
</evidence>
<keyword evidence="7 9" id="KW-1133">Transmembrane helix</keyword>
<accession>A0A1H6FH82</accession>
<keyword evidence="6 9" id="KW-0812">Transmembrane</keyword>
<gene>
    <name evidence="12" type="ORF">SAMN02745716_0028</name>
</gene>
<evidence type="ECO:0000256" key="5">
    <source>
        <dbReference type="ARBA" id="ARBA00022592"/>
    </source>
</evidence>
<feature type="transmembrane region" description="Helical" evidence="9">
    <location>
        <begin position="108"/>
        <end position="137"/>
    </location>
</feature>
<dbReference type="InterPro" id="IPR011864">
    <property type="entry name" value="Phosphate_PstC"/>
</dbReference>
<dbReference type="InterPro" id="IPR000515">
    <property type="entry name" value="MetI-like"/>
</dbReference>
<proteinExistence type="inferred from homology"/>
<reference evidence="13" key="1">
    <citation type="submission" date="2016-10" db="EMBL/GenBank/DDBJ databases">
        <authorList>
            <person name="Varghese N."/>
            <person name="Submissions S."/>
        </authorList>
    </citation>
    <scope>NUCLEOTIDE SEQUENCE [LARGE SCALE GENOMIC DNA]</scope>
    <source>
        <strain evidence="13">ATCC 35263</strain>
    </source>
</reference>
<dbReference type="EMBL" id="FNWJ01000001">
    <property type="protein sequence ID" value="SEH10181.1"/>
    <property type="molecule type" value="Genomic_DNA"/>
</dbReference>
<name>A0A1H6FH82_THEAL</name>
<protein>
    <recommendedName>
        <fullName evidence="10">Phosphate transport system permease protein</fullName>
    </recommendedName>
</protein>
<keyword evidence="3 9" id="KW-0813">Transport</keyword>
<evidence type="ECO:0000259" key="11">
    <source>
        <dbReference type="PROSITE" id="PS50928"/>
    </source>
</evidence>
<dbReference type="Gene3D" id="1.10.3720.10">
    <property type="entry name" value="MetI-like"/>
    <property type="match status" value="1"/>
</dbReference>
<dbReference type="CDD" id="cd06261">
    <property type="entry name" value="TM_PBP2"/>
    <property type="match status" value="1"/>
</dbReference>
<dbReference type="NCBIfam" id="TIGR02138">
    <property type="entry name" value="phosphate_pstC"/>
    <property type="match status" value="1"/>
</dbReference>
<dbReference type="SUPFAM" id="SSF161098">
    <property type="entry name" value="MetI-like"/>
    <property type="match status" value="1"/>
</dbReference>
<comment type="similarity">
    <text evidence="2 10">Belongs to the binding-protein-dependent transport system permease family. CysTW subfamily.</text>
</comment>
<dbReference type="GO" id="GO:0005886">
    <property type="term" value="C:plasma membrane"/>
    <property type="evidence" value="ECO:0007669"/>
    <property type="project" value="UniProtKB-SubCell"/>
</dbReference>
<comment type="function">
    <text evidence="10">Part of the binding-protein-dependent transport system for phosphate; probably responsible for the translocation of the substrate across the membrane.</text>
</comment>
<evidence type="ECO:0000256" key="1">
    <source>
        <dbReference type="ARBA" id="ARBA00004651"/>
    </source>
</evidence>
<dbReference type="InterPro" id="IPR051124">
    <property type="entry name" value="Phosphate_Transport_Permease"/>
</dbReference>
<evidence type="ECO:0000256" key="2">
    <source>
        <dbReference type="ARBA" id="ARBA00007069"/>
    </source>
</evidence>
<keyword evidence="5 10" id="KW-0592">Phosphate transport</keyword>
<dbReference type="PROSITE" id="PS50928">
    <property type="entry name" value="ABC_TM1"/>
    <property type="match status" value="1"/>
</dbReference>
<dbReference type="AlphaFoldDB" id="A0A1H6FH82"/>
<sequence>MAALMARVRGLLRTGAGAFPPRAGGVADAPANPADLRAERTLRGLAVLVLALIAAMLAFVFAKAWPSFAHNGLAWFAAGGNVDRQLTAIFNSPADPDRWVYEIRAWPLLYATALVTVGAVILALPLALLAAVFITEFAPRSLAAVLRAVVRLLAAVPSVVYGLLGILVLVPFVDHYLISDARKASVAGVVQLDGSSVLVATIVLTVMIAPIMIAITCDALAAVPRLWLEGALALGVNRWRVMRTVALRAVRPAIVAATVLAVGRALGEAIMLSMVSGSVAFAPNPLDGLTFFFEPARPLAATIVDNAEGLSVKPFAQTLYSFAAVLLVSTMALSFIGWRLRRSLALPGVGR</sequence>
<evidence type="ECO:0000256" key="6">
    <source>
        <dbReference type="ARBA" id="ARBA00022692"/>
    </source>
</evidence>
<evidence type="ECO:0000256" key="10">
    <source>
        <dbReference type="RuleBase" id="RU363054"/>
    </source>
</evidence>
<keyword evidence="8 9" id="KW-0472">Membrane</keyword>
<organism evidence="12 13">
    <name type="scientific">Thermoleophilum album</name>
    <dbReference type="NCBI Taxonomy" id="29539"/>
    <lineage>
        <taxon>Bacteria</taxon>
        <taxon>Bacillati</taxon>
        <taxon>Actinomycetota</taxon>
        <taxon>Thermoleophilia</taxon>
        <taxon>Thermoleophilales</taxon>
        <taxon>Thermoleophilaceae</taxon>
        <taxon>Thermoleophilum</taxon>
    </lineage>
</organism>
<dbReference type="GO" id="GO:0006817">
    <property type="term" value="P:phosphate ion transport"/>
    <property type="evidence" value="ECO:0007669"/>
    <property type="project" value="UniProtKB-KW"/>
</dbReference>
<dbReference type="Pfam" id="PF00528">
    <property type="entry name" value="BPD_transp_1"/>
    <property type="match status" value="1"/>
</dbReference>
<dbReference type="STRING" id="29539.SAMN02745716_0028"/>
<keyword evidence="13" id="KW-1185">Reference proteome</keyword>
<comment type="subcellular location">
    <subcellularLocation>
        <location evidence="1 9">Cell membrane</location>
        <topology evidence="1 9">Multi-pass membrane protein</topology>
    </subcellularLocation>
</comment>
<dbReference type="PANTHER" id="PTHR30425">
    <property type="entry name" value="PHOSPHATE TRANSPORT SYSTEM PERMEASE PROTEIN PST"/>
    <property type="match status" value="1"/>
</dbReference>
<evidence type="ECO:0000313" key="13">
    <source>
        <dbReference type="Proteomes" id="UP000222056"/>
    </source>
</evidence>
<evidence type="ECO:0000313" key="12">
    <source>
        <dbReference type="EMBL" id="SEH10181.1"/>
    </source>
</evidence>
<evidence type="ECO:0000256" key="7">
    <source>
        <dbReference type="ARBA" id="ARBA00022989"/>
    </source>
</evidence>